<evidence type="ECO:0000256" key="2">
    <source>
        <dbReference type="ARBA" id="ARBA00022927"/>
    </source>
</evidence>
<dbReference type="SMART" id="SM00957">
    <property type="entry name" value="SecA_DEAD"/>
    <property type="match status" value="1"/>
</dbReference>
<evidence type="ECO:0000256" key="1">
    <source>
        <dbReference type="ARBA" id="ARBA00012047"/>
    </source>
</evidence>
<proteinExistence type="predicted"/>
<dbReference type="Pfam" id="PF07517">
    <property type="entry name" value="SecA_DEAD"/>
    <property type="match status" value="1"/>
</dbReference>
<organism evidence="6 7">
    <name type="scientific">Taxus chinensis</name>
    <name type="common">Chinese yew</name>
    <name type="synonym">Taxus wallichiana var. chinensis</name>
    <dbReference type="NCBI Taxonomy" id="29808"/>
    <lineage>
        <taxon>Eukaryota</taxon>
        <taxon>Viridiplantae</taxon>
        <taxon>Streptophyta</taxon>
        <taxon>Embryophyta</taxon>
        <taxon>Tracheophyta</taxon>
        <taxon>Spermatophyta</taxon>
        <taxon>Pinopsida</taxon>
        <taxon>Pinidae</taxon>
        <taxon>Conifers II</taxon>
        <taxon>Cupressales</taxon>
        <taxon>Taxaceae</taxon>
        <taxon>Taxus</taxon>
    </lineage>
</organism>
<evidence type="ECO:0000259" key="5">
    <source>
        <dbReference type="PROSITE" id="PS51196"/>
    </source>
</evidence>
<dbReference type="GO" id="GO:0009941">
    <property type="term" value="C:chloroplast envelope"/>
    <property type="evidence" value="ECO:0007669"/>
    <property type="project" value="TreeGrafter"/>
</dbReference>
<name>A0AA38GFH9_TAXCH</name>
<dbReference type="EC" id="7.4.2.4" evidence="1"/>
<dbReference type="InterPro" id="IPR027417">
    <property type="entry name" value="P-loop_NTPase"/>
</dbReference>
<evidence type="ECO:0000256" key="3">
    <source>
        <dbReference type="ARBA" id="ARBA00023010"/>
    </source>
</evidence>
<dbReference type="GO" id="GO:0017038">
    <property type="term" value="P:protein import"/>
    <property type="evidence" value="ECO:0007669"/>
    <property type="project" value="InterPro"/>
</dbReference>
<keyword evidence="7" id="KW-1185">Reference proteome</keyword>
<dbReference type="GO" id="GO:0006886">
    <property type="term" value="P:intracellular protein transport"/>
    <property type="evidence" value="ECO:0007669"/>
    <property type="project" value="InterPro"/>
</dbReference>
<comment type="catalytic activity">
    <reaction evidence="4">
        <text>ATP + H2O + chloroplast-proteinSide 1 = ADP + phosphate + chloroplast-proteinSide 2.</text>
        <dbReference type="EC" id="7.4.2.4"/>
    </reaction>
</comment>
<accession>A0AA38GFH9</accession>
<evidence type="ECO:0000313" key="6">
    <source>
        <dbReference type="EMBL" id="KAH9320807.1"/>
    </source>
</evidence>
<dbReference type="PANTHER" id="PTHR30612">
    <property type="entry name" value="SECA INNER MEMBRANE COMPONENT OF SEC PROTEIN SECRETION SYSTEM"/>
    <property type="match status" value="1"/>
</dbReference>
<dbReference type="InterPro" id="IPR014018">
    <property type="entry name" value="SecA_motor_DEAD"/>
</dbReference>
<keyword evidence="3" id="KW-0811">Translocation</keyword>
<dbReference type="PROSITE" id="PS51196">
    <property type="entry name" value="SECA_MOTOR_DEAD"/>
    <property type="match status" value="1"/>
</dbReference>
<dbReference type="AlphaFoldDB" id="A0AA38GFH9"/>
<dbReference type="Gene3D" id="3.40.50.300">
    <property type="entry name" value="P-loop containing nucleotide triphosphate hydrolases"/>
    <property type="match status" value="1"/>
</dbReference>
<gene>
    <name evidence="6" type="ORF">KI387_015446</name>
</gene>
<evidence type="ECO:0000313" key="7">
    <source>
        <dbReference type="Proteomes" id="UP000824469"/>
    </source>
</evidence>
<dbReference type="PRINTS" id="PR00906">
    <property type="entry name" value="SECA"/>
</dbReference>
<evidence type="ECO:0000256" key="4">
    <source>
        <dbReference type="ARBA" id="ARBA00034043"/>
    </source>
</evidence>
<dbReference type="GO" id="GO:0016464">
    <property type="term" value="F:chloroplast protein-transporting ATPase activity"/>
    <property type="evidence" value="ECO:0007669"/>
    <property type="project" value="UniProtKB-EC"/>
</dbReference>
<comment type="caution">
    <text evidence="6">The sequence shown here is derived from an EMBL/GenBank/DDBJ whole genome shotgun (WGS) entry which is preliminary data.</text>
</comment>
<dbReference type="EMBL" id="JAHRHJ020000003">
    <property type="protein sequence ID" value="KAH9320807.1"/>
    <property type="molecule type" value="Genomic_DNA"/>
</dbReference>
<protein>
    <recommendedName>
        <fullName evidence="1">chloroplast protein-transporting ATPase</fullName>
        <ecNumber evidence="1">7.4.2.4</ecNumber>
    </recommendedName>
</protein>
<dbReference type="InterPro" id="IPR011115">
    <property type="entry name" value="SecA_DEAD"/>
</dbReference>
<dbReference type="Proteomes" id="UP000824469">
    <property type="component" value="Unassembled WGS sequence"/>
</dbReference>
<keyword evidence="2" id="KW-0653">Protein transport</keyword>
<dbReference type="InterPro" id="IPR000185">
    <property type="entry name" value="SecA"/>
</dbReference>
<reference evidence="6 7" key="1">
    <citation type="journal article" date="2021" name="Nat. Plants">
        <title>The Taxus genome provides insights into paclitaxel biosynthesis.</title>
        <authorList>
            <person name="Xiong X."/>
            <person name="Gou J."/>
            <person name="Liao Q."/>
            <person name="Li Y."/>
            <person name="Zhou Q."/>
            <person name="Bi G."/>
            <person name="Li C."/>
            <person name="Du R."/>
            <person name="Wang X."/>
            <person name="Sun T."/>
            <person name="Guo L."/>
            <person name="Liang H."/>
            <person name="Lu P."/>
            <person name="Wu Y."/>
            <person name="Zhang Z."/>
            <person name="Ro D.K."/>
            <person name="Shang Y."/>
            <person name="Huang S."/>
            <person name="Yan J."/>
        </authorList>
    </citation>
    <scope>NUCLEOTIDE SEQUENCE [LARGE SCALE GENOMIC DNA]</scope>
    <source>
        <strain evidence="6">Ta-2019</strain>
    </source>
</reference>
<dbReference type="GO" id="GO:0005524">
    <property type="term" value="F:ATP binding"/>
    <property type="evidence" value="ECO:0007669"/>
    <property type="project" value="InterPro"/>
</dbReference>
<dbReference type="GO" id="GO:0006605">
    <property type="term" value="P:protein targeting"/>
    <property type="evidence" value="ECO:0007669"/>
    <property type="project" value="InterPro"/>
</dbReference>
<keyword evidence="2" id="KW-0813">Transport</keyword>
<dbReference type="GO" id="GO:0016020">
    <property type="term" value="C:membrane"/>
    <property type="evidence" value="ECO:0007669"/>
    <property type="project" value="InterPro"/>
</dbReference>
<dbReference type="PANTHER" id="PTHR30612:SF11">
    <property type="entry name" value="PROTEIN TRANSLOCASE SUBUNIT SECA2, CHLOROPLASTIC"/>
    <property type="match status" value="1"/>
</dbReference>
<sequence>MTSLNYWIVRDYHALVNAVNVLEPDLQRLTNKQLQAKTREFRHRLRDGETLDDIQAEAFAVVREAAKRTLGMRHFDVQIIGGAVLHDGAISEMKTGEGKTLVSTLAVLQGLVQVAFSTLCHCLTGAKKTEESVADLLN</sequence>
<feature type="domain" description="SecA family profile" evidence="5">
    <location>
        <begin position="1"/>
        <end position="138"/>
    </location>
</feature>
<dbReference type="SUPFAM" id="SSF52540">
    <property type="entry name" value="P-loop containing nucleoside triphosphate hydrolases"/>
    <property type="match status" value="1"/>
</dbReference>